<evidence type="ECO:0000313" key="14">
    <source>
        <dbReference type="EMBL" id="PMR74115.1"/>
    </source>
</evidence>
<gene>
    <name evidence="14" type="ORF">C1H69_14810</name>
</gene>
<feature type="domain" description="HAMP" evidence="13">
    <location>
        <begin position="312"/>
        <end position="366"/>
    </location>
</feature>
<name>A0A2N7U0Z9_9GAMM</name>
<feature type="domain" description="Methyl-accepting transducer" evidence="12">
    <location>
        <begin position="371"/>
        <end position="600"/>
    </location>
</feature>
<sequence>MKALSRLTLTQKLLGAIGIPLLVAFIALGLIVNTQLNGAIPPMLESTSARQVEARASEVGRWIEGYRMFLTGLAKDERLADSVPAEAHLDWLASRHPGDATIESFYFADASGDTMTHTGARADISGRGYFQALVTNGTSDRLLADPVLSLVSGQPTAIIAETIFDSRGNRIGLLGITLSMAAVSDITSAINVGEGSYGYMVDSTGMIVAHPDPDIRMALNVTEADQAGYQGANALGRRILEGEAGMGQAVSPLEGGVTMIWSPIPGTDGWALAAAVPNTIFTTVTSNLLVSLLLAGVVTLVVLLAIAGLAARKALAPIKQTAHAMADIAQGKGDLTRRLTAHSHDEVGELAIQFNGFVERMQHTLQEVRGSARTVLAGASDMADGTQELSSRTEQAAANLQETSASMEEIHSTVAHTAQASEQANSLATNAAGVAERGSDAMTEMQAKMAAIDESANKISNIIGLIDSIAFQTNILALNASVEAARAGEHGRGFAVVAQEVRNLASRSADAAKDIRGLIDTSVKHTQEGSQIVQGVANRIQELRQSVIQVSDVISEITAGAREQTSGIEQVNTAVAEMDMMTQQNASMVNQNAGLAATMRDNARRLDELMASFVLGEERHDQPLIAHEGTRPALALPASASAGSPSEPKRLAKRQQASRELEEDWETF</sequence>
<organism evidence="14 15">
    <name type="scientific">Billgrantia endophytica</name>
    <dbReference type="NCBI Taxonomy" id="2033802"/>
    <lineage>
        <taxon>Bacteria</taxon>
        <taxon>Pseudomonadati</taxon>
        <taxon>Pseudomonadota</taxon>
        <taxon>Gammaproteobacteria</taxon>
        <taxon>Oceanospirillales</taxon>
        <taxon>Halomonadaceae</taxon>
        <taxon>Billgrantia</taxon>
    </lineage>
</organism>
<dbReference type="Proteomes" id="UP000235803">
    <property type="component" value="Unassembled WGS sequence"/>
</dbReference>
<evidence type="ECO:0000256" key="4">
    <source>
        <dbReference type="ARBA" id="ARBA00022692"/>
    </source>
</evidence>
<evidence type="ECO:0000259" key="12">
    <source>
        <dbReference type="PROSITE" id="PS50111"/>
    </source>
</evidence>
<evidence type="ECO:0000256" key="3">
    <source>
        <dbReference type="ARBA" id="ARBA00022481"/>
    </source>
</evidence>
<dbReference type="RefSeq" id="WP_102654164.1">
    <property type="nucleotide sequence ID" value="NZ_PNRF01000029.1"/>
</dbReference>
<keyword evidence="2" id="KW-1003">Cell membrane</keyword>
<keyword evidence="6 11" id="KW-0472">Membrane</keyword>
<proteinExistence type="inferred from homology"/>
<dbReference type="InterPro" id="IPR033479">
    <property type="entry name" value="dCache_1"/>
</dbReference>
<dbReference type="PROSITE" id="PS50885">
    <property type="entry name" value="HAMP"/>
    <property type="match status" value="1"/>
</dbReference>
<keyword evidence="5 11" id="KW-1133">Transmembrane helix</keyword>
<comment type="caution">
    <text evidence="14">The sequence shown here is derived from an EMBL/GenBank/DDBJ whole genome shotgun (WGS) entry which is preliminary data.</text>
</comment>
<dbReference type="GO" id="GO:0006935">
    <property type="term" value="P:chemotaxis"/>
    <property type="evidence" value="ECO:0007669"/>
    <property type="project" value="InterPro"/>
</dbReference>
<comment type="subcellular location">
    <subcellularLocation>
        <location evidence="1">Cell membrane</location>
        <topology evidence="1">Multi-pass membrane protein</topology>
    </subcellularLocation>
</comment>
<dbReference type="Pfam" id="PF02743">
    <property type="entry name" value="dCache_1"/>
    <property type="match status" value="1"/>
</dbReference>
<evidence type="ECO:0000256" key="6">
    <source>
        <dbReference type="ARBA" id="ARBA00023136"/>
    </source>
</evidence>
<dbReference type="CDD" id="cd12914">
    <property type="entry name" value="PDC1_DGC_like"/>
    <property type="match status" value="1"/>
</dbReference>
<dbReference type="EMBL" id="PNRF01000029">
    <property type="protein sequence ID" value="PMR74115.1"/>
    <property type="molecule type" value="Genomic_DNA"/>
</dbReference>
<dbReference type="PROSITE" id="PS50111">
    <property type="entry name" value="CHEMOTAXIS_TRANSDUC_2"/>
    <property type="match status" value="1"/>
</dbReference>
<dbReference type="AlphaFoldDB" id="A0A2N7U0Z9"/>
<dbReference type="GO" id="GO:0007165">
    <property type="term" value="P:signal transduction"/>
    <property type="evidence" value="ECO:0007669"/>
    <property type="project" value="UniProtKB-KW"/>
</dbReference>
<reference evidence="14 15" key="1">
    <citation type="submission" date="2018-01" db="EMBL/GenBank/DDBJ databases">
        <title>Halomonas endophytica sp. nov., isolated from storage liquid in the stems of Populus euphratica.</title>
        <authorList>
            <person name="Chen C."/>
        </authorList>
    </citation>
    <scope>NUCLEOTIDE SEQUENCE [LARGE SCALE GENOMIC DNA]</scope>
    <source>
        <strain evidence="14 15">MC28</strain>
    </source>
</reference>
<dbReference type="Gene3D" id="3.30.450.20">
    <property type="entry name" value="PAS domain"/>
    <property type="match status" value="1"/>
</dbReference>
<dbReference type="GO" id="GO:0005886">
    <property type="term" value="C:plasma membrane"/>
    <property type="evidence" value="ECO:0007669"/>
    <property type="project" value="UniProtKB-SubCell"/>
</dbReference>
<dbReference type="OrthoDB" id="2489132at2"/>
<keyword evidence="7 9" id="KW-0807">Transducer</keyword>
<keyword evidence="4 11" id="KW-0812">Transmembrane</keyword>
<keyword evidence="15" id="KW-1185">Reference proteome</keyword>
<accession>A0A2N7U0Z9</accession>
<comment type="similarity">
    <text evidence="8">Belongs to the methyl-accepting chemotaxis (MCP) protein family.</text>
</comment>
<dbReference type="GO" id="GO:0004888">
    <property type="term" value="F:transmembrane signaling receptor activity"/>
    <property type="evidence" value="ECO:0007669"/>
    <property type="project" value="InterPro"/>
</dbReference>
<dbReference type="InterPro" id="IPR051310">
    <property type="entry name" value="MCP_chemotaxis"/>
</dbReference>
<evidence type="ECO:0000256" key="9">
    <source>
        <dbReference type="PROSITE-ProRule" id="PRU00284"/>
    </source>
</evidence>
<evidence type="ECO:0000256" key="2">
    <source>
        <dbReference type="ARBA" id="ARBA00022475"/>
    </source>
</evidence>
<feature type="region of interest" description="Disordered" evidence="10">
    <location>
        <begin position="628"/>
        <end position="668"/>
    </location>
</feature>
<protein>
    <submittedName>
        <fullName evidence="14">Methyl-accepting chemotaxis protein</fullName>
    </submittedName>
</protein>
<dbReference type="FunFam" id="1.10.287.950:FF:000001">
    <property type="entry name" value="Methyl-accepting chemotaxis sensory transducer"/>
    <property type="match status" value="1"/>
</dbReference>
<evidence type="ECO:0000256" key="11">
    <source>
        <dbReference type="SAM" id="Phobius"/>
    </source>
</evidence>
<dbReference type="SUPFAM" id="SSF58104">
    <property type="entry name" value="Methyl-accepting chemotaxis protein (MCP) signaling domain"/>
    <property type="match status" value="1"/>
</dbReference>
<keyword evidence="3" id="KW-0488">Methylation</keyword>
<dbReference type="Pfam" id="PF00015">
    <property type="entry name" value="MCPsignal"/>
    <property type="match status" value="1"/>
</dbReference>
<evidence type="ECO:0000259" key="13">
    <source>
        <dbReference type="PROSITE" id="PS50885"/>
    </source>
</evidence>
<feature type="transmembrane region" description="Helical" evidence="11">
    <location>
        <begin position="288"/>
        <end position="311"/>
    </location>
</feature>
<dbReference type="InterPro" id="IPR004089">
    <property type="entry name" value="MCPsignal_dom"/>
</dbReference>
<dbReference type="PANTHER" id="PTHR43531">
    <property type="entry name" value="PROTEIN ICFG"/>
    <property type="match status" value="1"/>
</dbReference>
<evidence type="ECO:0000256" key="1">
    <source>
        <dbReference type="ARBA" id="ARBA00004651"/>
    </source>
</evidence>
<evidence type="ECO:0000256" key="8">
    <source>
        <dbReference type="ARBA" id="ARBA00029447"/>
    </source>
</evidence>
<dbReference type="SMART" id="SM00304">
    <property type="entry name" value="HAMP"/>
    <property type="match status" value="1"/>
</dbReference>
<dbReference type="PANTHER" id="PTHR43531:SF14">
    <property type="entry name" value="METHYL-ACCEPTING CHEMOTAXIS PROTEIN I-RELATED"/>
    <property type="match status" value="1"/>
</dbReference>
<evidence type="ECO:0000313" key="15">
    <source>
        <dbReference type="Proteomes" id="UP000235803"/>
    </source>
</evidence>
<dbReference type="CDD" id="cd06225">
    <property type="entry name" value="HAMP"/>
    <property type="match status" value="1"/>
</dbReference>
<feature type="compositionally biased region" description="Low complexity" evidence="10">
    <location>
        <begin position="632"/>
        <end position="646"/>
    </location>
</feature>
<dbReference type="CDD" id="cd11386">
    <property type="entry name" value="MCP_signal"/>
    <property type="match status" value="1"/>
</dbReference>
<feature type="transmembrane region" description="Helical" evidence="11">
    <location>
        <begin position="12"/>
        <end position="32"/>
    </location>
</feature>
<dbReference type="CDD" id="cd12912">
    <property type="entry name" value="PDC2_MCP_like"/>
    <property type="match status" value="1"/>
</dbReference>
<dbReference type="Pfam" id="PF00672">
    <property type="entry name" value="HAMP"/>
    <property type="match status" value="1"/>
</dbReference>
<evidence type="ECO:0000256" key="7">
    <source>
        <dbReference type="ARBA" id="ARBA00023224"/>
    </source>
</evidence>
<dbReference type="PRINTS" id="PR00260">
    <property type="entry name" value="CHEMTRNSDUCR"/>
</dbReference>
<evidence type="ECO:0000256" key="5">
    <source>
        <dbReference type="ARBA" id="ARBA00022989"/>
    </source>
</evidence>
<dbReference type="InterPro" id="IPR003660">
    <property type="entry name" value="HAMP_dom"/>
</dbReference>
<dbReference type="SMART" id="SM00283">
    <property type="entry name" value="MA"/>
    <property type="match status" value="1"/>
</dbReference>
<dbReference type="InterPro" id="IPR004090">
    <property type="entry name" value="Chemotax_Me-accpt_rcpt"/>
</dbReference>
<dbReference type="Gene3D" id="1.10.287.950">
    <property type="entry name" value="Methyl-accepting chemotaxis protein"/>
    <property type="match status" value="1"/>
</dbReference>
<evidence type="ECO:0000256" key="10">
    <source>
        <dbReference type="SAM" id="MobiDB-lite"/>
    </source>
</evidence>